<feature type="domain" description="HTH araC/xylS-type" evidence="5">
    <location>
        <begin position="250"/>
        <end position="355"/>
    </location>
</feature>
<evidence type="ECO:0000313" key="6">
    <source>
        <dbReference type="EMBL" id="XBT95805.1"/>
    </source>
</evidence>
<gene>
    <name evidence="6" type="ORF">ABM479_19895</name>
</gene>
<keyword evidence="4" id="KW-0812">Transmembrane</keyword>
<proteinExistence type="predicted"/>
<protein>
    <submittedName>
        <fullName evidence="6">Helix-turn-helix domain-containing protein</fullName>
    </submittedName>
</protein>
<dbReference type="AlphaFoldDB" id="A0AAU7RZZ1"/>
<feature type="transmembrane region" description="Helical" evidence="4">
    <location>
        <begin position="159"/>
        <end position="186"/>
    </location>
</feature>
<dbReference type="PROSITE" id="PS00041">
    <property type="entry name" value="HTH_ARAC_FAMILY_1"/>
    <property type="match status" value="1"/>
</dbReference>
<evidence type="ECO:0000259" key="5">
    <source>
        <dbReference type="PROSITE" id="PS01124"/>
    </source>
</evidence>
<accession>A0AAU7RZZ1</accession>
<reference evidence="6" key="1">
    <citation type="submission" date="2024-06" db="EMBL/GenBank/DDBJ databases">
        <authorList>
            <person name="Li T."/>
            <person name="Gao R."/>
        </authorList>
    </citation>
    <scope>NUCLEOTIDE SEQUENCE</scope>
    <source>
        <strain evidence="6">ZPR3</strain>
        <plasmid evidence="6">unnamed1</plasmid>
    </source>
</reference>
<geneLocation type="plasmid" evidence="6">
    <name>unnamed1</name>
</geneLocation>
<dbReference type="InterPro" id="IPR018060">
    <property type="entry name" value="HTH_AraC"/>
</dbReference>
<dbReference type="PANTHER" id="PTHR43280:SF29">
    <property type="entry name" value="ARAC-FAMILY TRANSCRIPTIONAL REGULATOR"/>
    <property type="match status" value="1"/>
</dbReference>
<dbReference type="InterPro" id="IPR018062">
    <property type="entry name" value="HTH_AraC-typ_CS"/>
</dbReference>
<keyword evidence="4" id="KW-0472">Membrane</keyword>
<feature type="transmembrane region" description="Helical" evidence="4">
    <location>
        <begin position="126"/>
        <end position="147"/>
    </location>
</feature>
<feature type="transmembrane region" description="Helical" evidence="4">
    <location>
        <begin position="98"/>
        <end position="120"/>
    </location>
</feature>
<evidence type="ECO:0000256" key="2">
    <source>
        <dbReference type="ARBA" id="ARBA00023125"/>
    </source>
</evidence>
<keyword evidence="4" id="KW-1133">Transmembrane helix</keyword>
<dbReference type="Pfam" id="PF12833">
    <property type="entry name" value="HTH_18"/>
    <property type="match status" value="1"/>
</dbReference>
<dbReference type="EMBL" id="CP157961">
    <property type="protein sequence ID" value="XBT95805.1"/>
    <property type="molecule type" value="Genomic_DNA"/>
</dbReference>
<evidence type="ECO:0000256" key="3">
    <source>
        <dbReference type="ARBA" id="ARBA00023163"/>
    </source>
</evidence>
<dbReference type="RefSeq" id="WP_349960189.1">
    <property type="nucleotide sequence ID" value="NZ_CP157961.1"/>
</dbReference>
<sequence>MSSAGLIALDNGCRGAAAGLLLMMAAVFLRHRPVEFIRAALTAAGAASAIIDAPGLPSEWHWARLPLIALSSSGSVAFWLWARVVFDDDFVFRPWHRDVWIALVSLTLIASYGIVAGSAASAINRILTLANLSFGLLAVMQTIASWRMDLVAGRRRLRVAVLMGTLAYIAVNAIANLSSVAILTWSAAARNLANGLGLCLLAALAGWSVFRTASLDQTVTPERAATSASRLSSAPIGTDGGPGIEPALLGRLERLMTSERIYRREGLTIGSLAALMSLPEYRLRQIINEGLGYRNFNAFLNRYRIDEAKMALADPSQKDVSILTIAMDAGFQSLGPFNRAFKAETGLTPTEFRRQALLRGLAGPHNEARNFTIGKPR</sequence>
<name>A0AAU7RZZ1_9HYPH</name>
<feature type="transmembrane region" description="Helical" evidence="4">
    <location>
        <begin position="6"/>
        <end position="29"/>
    </location>
</feature>
<dbReference type="SUPFAM" id="SSF46689">
    <property type="entry name" value="Homeodomain-like"/>
    <property type="match status" value="1"/>
</dbReference>
<dbReference type="SMART" id="SM00342">
    <property type="entry name" value="HTH_ARAC"/>
    <property type="match status" value="1"/>
</dbReference>
<dbReference type="InterPro" id="IPR009057">
    <property type="entry name" value="Homeodomain-like_sf"/>
</dbReference>
<keyword evidence="6" id="KW-0614">Plasmid</keyword>
<evidence type="ECO:0000256" key="1">
    <source>
        <dbReference type="ARBA" id="ARBA00023015"/>
    </source>
</evidence>
<keyword evidence="3" id="KW-0804">Transcription</keyword>
<evidence type="ECO:0000256" key="4">
    <source>
        <dbReference type="SAM" id="Phobius"/>
    </source>
</evidence>
<feature type="transmembrane region" description="Helical" evidence="4">
    <location>
        <begin position="62"/>
        <end position="86"/>
    </location>
</feature>
<dbReference type="PROSITE" id="PS01124">
    <property type="entry name" value="HTH_ARAC_FAMILY_2"/>
    <property type="match status" value="1"/>
</dbReference>
<dbReference type="PANTHER" id="PTHR43280">
    <property type="entry name" value="ARAC-FAMILY TRANSCRIPTIONAL REGULATOR"/>
    <property type="match status" value="1"/>
</dbReference>
<feature type="transmembrane region" description="Helical" evidence="4">
    <location>
        <begin position="192"/>
        <end position="210"/>
    </location>
</feature>
<organism evidence="6">
    <name type="scientific">Rhizobium sp. ZPR3</name>
    <dbReference type="NCBI Taxonomy" id="3158967"/>
    <lineage>
        <taxon>Bacteria</taxon>
        <taxon>Pseudomonadati</taxon>
        <taxon>Pseudomonadota</taxon>
        <taxon>Alphaproteobacteria</taxon>
        <taxon>Hyphomicrobiales</taxon>
        <taxon>Rhizobiaceae</taxon>
        <taxon>Rhizobium/Agrobacterium group</taxon>
        <taxon>Rhizobium</taxon>
    </lineage>
</organism>
<dbReference type="GO" id="GO:0003700">
    <property type="term" value="F:DNA-binding transcription factor activity"/>
    <property type="evidence" value="ECO:0007669"/>
    <property type="project" value="InterPro"/>
</dbReference>
<dbReference type="Gene3D" id="1.10.10.60">
    <property type="entry name" value="Homeodomain-like"/>
    <property type="match status" value="1"/>
</dbReference>
<dbReference type="GO" id="GO:0043565">
    <property type="term" value="F:sequence-specific DNA binding"/>
    <property type="evidence" value="ECO:0007669"/>
    <property type="project" value="InterPro"/>
</dbReference>
<keyword evidence="1" id="KW-0805">Transcription regulation</keyword>
<keyword evidence="2" id="KW-0238">DNA-binding</keyword>